<feature type="repeat" description="ANK" evidence="3">
    <location>
        <begin position="947"/>
        <end position="979"/>
    </location>
</feature>
<feature type="repeat" description="ANK" evidence="3">
    <location>
        <begin position="881"/>
        <end position="913"/>
    </location>
</feature>
<keyword evidence="4" id="KW-1133">Transmembrane helix</keyword>
<dbReference type="SMART" id="SM00248">
    <property type="entry name" value="ANK"/>
    <property type="match status" value="16"/>
</dbReference>
<feature type="repeat" description="ANK" evidence="3">
    <location>
        <begin position="504"/>
        <end position="536"/>
    </location>
</feature>
<keyword evidence="4" id="KW-0472">Membrane</keyword>
<evidence type="ECO:0000256" key="4">
    <source>
        <dbReference type="SAM" id="Phobius"/>
    </source>
</evidence>
<keyword evidence="6" id="KW-1185">Reference proteome</keyword>
<gene>
    <name evidence="5" type="ORF">SAMN05216289_13040</name>
</gene>
<dbReference type="SUPFAM" id="SSF48403">
    <property type="entry name" value="Ankyrin repeat"/>
    <property type="match status" value="2"/>
</dbReference>
<sequence>MNTGVDMPKSPAPPRSLLGGLGRFVPALFFHAAAAWIAAPSMLIVLLIGDAWMLTAICAGIGFGMDGGFLRSIARRGLTGLVLLSLYAVFVALMLAAPAWWLVREPSLTGALALSAAMLLSLLSLWRLWPAFVLPFVWDDAYPEQGTRSWLTIALRRSLGFARQLTAEHDVFFSHGLPSALALLVVCVCALALAALGAGLPFEIRVSAIVLYALVVVPLAWLMLATRCVNILFLDVRAKRATRQREEERDETDSEAVALPDDIGVFDASATLLAAARTGQVDLALAALERGANPDMAPLAGDRDQRSVLIHAVILPDLRLLRALIAKGVDVNRTHGGMPPLIAATRDSFQGRPDAIMTLLANGADPAVTDVDSNTVLHHAALCGEPIVAALLVDAGVEINAVNREGRTALGIACANGNWALANFLLDRGAKTEVENSQPALLLAATVAEDDPSGVKLLLKRKVKVDCRGLLDRSPLMAAALAGHARIAEVLLAAGAQADLLDRNGTTALMEAARSGSVAIIHALARQKIDPDRVDSLGRTALIIACSARAASEEVVRALLALGADRGVAGGDGRRAVEHAAAAGRWPIVALLDPGFALPSSLASEPVAASEEGASHLLDALRFGHWSVAEEMRDAALQQSPVQRAHLYLGLLEPEHGQARTWVLNLGLPADVRLDDGRLLGEALLSVLPGSCHALNDLVRRGHAVGGAALVARVLFAVPGMGEHAGMVALAHELIERGGDCFGRLVGEVGALHLASALGEAHLVERLLVCGGDANARDARGRRPLHYALKAGSAAAVAVARVLIRHGADPEAASASGETALGLALSRADRDLVYWLNWPRWRLPRRALRGSDLPAAAATGDIDAVDKLLGLGFAVGSVDAQGATALIRAAGSGYAALVVRLLDVGADPAQASYSGATCLSAAVAARREAVMRTLLQHGVDADQRLPGGGTPLMIAAALGLPRLAEPLLERGADPNAGDDRGNTALQAAAQFAFDSRDTQTAGDLLRLLLDHGASKDARNQAGQDALLLLLGARAEPGAACDAQHIGQLASLLIGKGAAVDTQDQRGVSPLHACAMHGLLGVARLLKSHGAPIDQRDGLGRSAGEIAALLGYVDVAAELGVVRSPVPGVRQTLRKRVID</sequence>
<name>A0A1I4ZZE0_9GAMM</name>
<feature type="repeat" description="ANK" evidence="3">
    <location>
        <begin position="405"/>
        <end position="437"/>
    </location>
</feature>
<dbReference type="Proteomes" id="UP000198575">
    <property type="component" value="Unassembled WGS sequence"/>
</dbReference>
<feature type="transmembrane region" description="Helical" evidence="4">
    <location>
        <begin position="209"/>
        <end position="234"/>
    </location>
</feature>
<keyword evidence="2 3" id="KW-0040">ANK repeat</keyword>
<protein>
    <submittedName>
        <fullName evidence="5">Uncharacterized protein</fullName>
    </submittedName>
</protein>
<evidence type="ECO:0000256" key="2">
    <source>
        <dbReference type="ARBA" id="ARBA00023043"/>
    </source>
</evidence>
<dbReference type="InterPro" id="IPR036770">
    <property type="entry name" value="Ankyrin_rpt-contain_sf"/>
</dbReference>
<dbReference type="PROSITE" id="PS50297">
    <property type="entry name" value="ANK_REP_REGION"/>
    <property type="match status" value="6"/>
</dbReference>
<dbReference type="PROSITE" id="PS50088">
    <property type="entry name" value="ANK_REPEAT"/>
    <property type="match status" value="10"/>
</dbReference>
<dbReference type="RefSeq" id="WP_245778958.1">
    <property type="nucleotide sequence ID" value="NZ_FOVF01000030.1"/>
</dbReference>
<dbReference type="InterPro" id="IPR002110">
    <property type="entry name" value="Ankyrin_rpt"/>
</dbReference>
<feature type="transmembrane region" description="Helical" evidence="4">
    <location>
        <begin position="180"/>
        <end position="202"/>
    </location>
</feature>
<feature type="repeat" description="ANK" evidence="3">
    <location>
        <begin position="372"/>
        <end position="404"/>
    </location>
</feature>
<feature type="transmembrane region" description="Helical" evidence="4">
    <location>
        <begin position="110"/>
        <end position="129"/>
    </location>
</feature>
<dbReference type="PANTHER" id="PTHR24198:SF165">
    <property type="entry name" value="ANKYRIN REPEAT-CONTAINING PROTEIN-RELATED"/>
    <property type="match status" value="1"/>
</dbReference>
<organism evidence="5 6">
    <name type="scientific">Dokdonella immobilis</name>
    <dbReference type="NCBI Taxonomy" id="578942"/>
    <lineage>
        <taxon>Bacteria</taxon>
        <taxon>Pseudomonadati</taxon>
        <taxon>Pseudomonadota</taxon>
        <taxon>Gammaproteobacteria</taxon>
        <taxon>Lysobacterales</taxon>
        <taxon>Rhodanobacteraceae</taxon>
        <taxon>Dokdonella</taxon>
    </lineage>
</organism>
<accession>A0A1I4ZZE0</accession>
<dbReference type="PANTHER" id="PTHR24198">
    <property type="entry name" value="ANKYRIN REPEAT AND PROTEIN KINASE DOMAIN-CONTAINING PROTEIN"/>
    <property type="match status" value="1"/>
</dbReference>
<evidence type="ECO:0000313" key="5">
    <source>
        <dbReference type="EMBL" id="SFN55516.1"/>
    </source>
</evidence>
<evidence type="ECO:0000256" key="3">
    <source>
        <dbReference type="PROSITE-ProRule" id="PRU00023"/>
    </source>
</evidence>
<feature type="transmembrane region" description="Helical" evidence="4">
    <location>
        <begin position="77"/>
        <end position="103"/>
    </location>
</feature>
<feature type="repeat" description="ANK" evidence="3">
    <location>
        <begin position="1065"/>
        <end position="1097"/>
    </location>
</feature>
<reference evidence="5 6" key="1">
    <citation type="submission" date="2016-10" db="EMBL/GenBank/DDBJ databases">
        <authorList>
            <person name="de Groot N.N."/>
        </authorList>
    </citation>
    <scope>NUCLEOTIDE SEQUENCE [LARGE SCALE GENOMIC DNA]</scope>
    <source>
        <strain evidence="5 6">CGMCC 1.7659</strain>
    </source>
</reference>
<dbReference type="Pfam" id="PF12796">
    <property type="entry name" value="Ank_2"/>
    <property type="match status" value="5"/>
</dbReference>
<evidence type="ECO:0000256" key="1">
    <source>
        <dbReference type="ARBA" id="ARBA00022737"/>
    </source>
</evidence>
<dbReference type="STRING" id="578942.SAMN05216289_13040"/>
<feature type="transmembrane region" description="Helical" evidence="4">
    <location>
        <begin position="44"/>
        <end position="65"/>
    </location>
</feature>
<evidence type="ECO:0000313" key="6">
    <source>
        <dbReference type="Proteomes" id="UP000198575"/>
    </source>
</evidence>
<feature type="repeat" description="ANK" evidence="3">
    <location>
        <begin position="980"/>
        <end position="1020"/>
    </location>
</feature>
<dbReference type="Pfam" id="PF00023">
    <property type="entry name" value="Ank"/>
    <property type="match status" value="2"/>
</dbReference>
<keyword evidence="1" id="KW-0677">Repeat</keyword>
<feature type="repeat" description="ANK" evidence="3">
    <location>
        <begin position="751"/>
        <end position="779"/>
    </location>
</feature>
<dbReference type="EMBL" id="FOVF01000030">
    <property type="protein sequence ID" value="SFN55516.1"/>
    <property type="molecule type" value="Genomic_DNA"/>
</dbReference>
<dbReference type="AlphaFoldDB" id="A0A1I4ZZE0"/>
<proteinExistence type="predicted"/>
<feature type="repeat" description="ANK" evidence="3">
    <location>
        <begin position="780"/>
        <end position="815"/>
    </location>
</feature>
<keyword evidence="4" id="KW-0812">Transmembrane</keyword>
<dbReference type="Gene3D" id="1.25.40.20">
    <property type="entry name" value="Ankyrin repeat-containing domain"/>
    <property type="match status" value="8"/>
</dbReference>
<feature type="transmembrane region" description="Helical" evidence="4">
    <location>
        <begin position="20"/>
        <end position="37"/>
    </location>
</feature>
<feature type="repeat" description="ANK" evidence="3">
    <location>
        <begin position="471"/>
        <end position="503"/>
    </location>
</feature>